<dbReference type="EMBL" id="CAJJDN010000068">
    <property type="protein sequence ID" value="CAD8097230.1"/>
    <property type="molecule type" value="Genomic_DNA"/>
</dbReference>
<keyword evidence="2" id="KW-1185">Reference proteome</keyword>
<gene>
    <name evidence="1" type="ORF">PSON_ATCC_30995.1.T0680038</name>
</gene>
<proteinExistence type="predicted"/>
<protein>
    <submittedName>
        <fullName evidence="1">Uncharacterized protein</fullName>
    </submittedName>
</protein>
<dbReference type="Proteomes" id="UP000692954">
    <property type="component" value="Unassembled WGS sequence"/>
</dbReference>
<comment type="caution">
    <text evidence="1">The sequence shown here is derived from an EMBL/GenBank/DDBJ whole genome shotgun (WGS) entry which is preliminary data.</text>
</comment>
<evidence type="ECO:0000313" key="2">
    <source>
        <dbReference type="Proteomes" id="UP000692954"/>
    </source>
</evidence>
<dbReference type="AlphaFoldDB" id="A0A8S1NZ82"/>
<dbReference type="OrthoDB" id="10273207at2759"/>
<accession>A0A8S1NZ82</accession>
<reference evidence="1" key="1">
    <citation type="submission" date="2021-01" db="EMBL/GenBank/DDBJ databases">
        <authorList>
            <consortium name="Genoscope - CEA"/>
            <person name="William W."/>
        </authorList>
    </citation>
    <scope>NUCLEOTIDE SEQUENCE</scope>
</reference>
<sequence>MNKMNPTKKDLYIIRQYILNEDLEQNHLKLLGGYINYGYFKDKFNDQQFICLKYLKDSKIQKQALKFKENLRTQQIKKQRFQKKKYNQIEEN</sequence>
<organism evidence="1 2">
    <name type="scientific">Paramecium sonneborni</name>
    <dbReference type="NCBI Taxonomy" id="65129"/>
    <lineage>
        <taxon>Eukaryota</taxon>
        <taxon>Sar</taxon>
        <taxon>Alveolata</taxon>
        <taxon>Ciliophora</taxon>
        <taxon>Intramacronucleata</taxon>
        <taxon>Oligohymenophorea</taxon>
        <taxon>Peniculida</taxon>
        <taxon>Parameciidae</taxon>
        <taxon>Paramecium</taxon>
    </lineage>
</organism>
<evidence type="ECO:0000313" key="1">
    <source>
        <dbReference type="EMBL" id="CAD8097230.1"/>
    </source>
</evidence>
<name>A0A8S1NZ82_9CILI</name>